<comment type="caution">
    <text evidence="1">The sequence shown here is derived from an EMBL/GenBank/DDBJ whole genome shotgun (WGS) entry which is preliminary data.</text>
</comment>
<feature type="non-terminal residue" evidence="1">
    <location>
        <position position="1"/>
    </location>
</feature>
<proteinExistence type="predicted"/>
<dbReference type="OrthoDB" id="2409758at2759"/>
<keyword evidence="2" id="KW-1185">Reference proteome</keyword>
<sequence length="76" mass="9128">CNKWDQEQHEPREIRLPTLTELEIQLGIKNKVSREETQIPETFIRVEDLIFEECLVGRDLERPHKNRSLMSKWLGK</sequence>
<dbReference type="AlphaFoldDB" id="A0A9W4T813"/>
<evidence type="ECO:0000313" key="2">
    <source>
        <dbReference type="Proteomes" id="UP001153678"/>
    </source>
</evidence>
<dbReference type="EMBL" id="CAMKVN010014905">
    <property type="protein sequence ID" value="CAI2196757.1"/>
    <property type="molecule type" value="Genomic_DNA"/>
</dbReference>
<name>A0A9W4T813_9GLOM</name>
<organism evidence="1 2">
    <name type="scientific">Funneliformis geosporum</name>
    <dbReference type="NCBI Taxonomy" id="1117311"/>
    <lineage>
        <taxon>Eukaryota</taxon>
        <taxon>Fungi</taxon>
        <taxon>Fungi incertae sedis</taxon>
        <taxon>Mucoromycota</taxon>
        <taxon>Glomeromycotina</taxon>
        <taxon>Glomeromycetes</taxon>
        <taxon>Glomerales</taxon>
        <taxon>Glomeraceae</taxon>
        <taxon>Funneliformis</taxon>
    </lineage>
</organism>
<accession>A0A9W4T813</accession>
<dbReference type="Proteomes" id="UP001153678">
    <property type="component" value="Unassembled WGS sequence"/>
</dbReference>
<protein>
    <submittedName>
        <fullName evidence="1">15693_t:CDS:1</fullName>
    </submittedName>
</protein>
<gene>
    <name evidence="1" type="ORF">FWILDA_LOCUS17738</name>
</gene>
<reference evidence="1" key="1">
    <citation type="submission" date="2022-08" db="EMBL/GenBank/DDBJ databases">
        <authorList>
            <person name="Kallberg Y."/>
            <person name="Tangrot J."/>
            <person name="Rosling A."/>
        </authorList>
    </citation>
    <scope>NUCLEOTIDE SEQUENCE</scope>
    <source>
        <strain evidence="1">Wild A</strain>
    </source>
</reference>
<feature type="non-terminal residue" evidence="1">
    <location>
        <position position="76"/>
    </location>
</feature>
<evidence type="ECO:0000313" key="1">
    <source>
        <dbReference type="EMBL" id="CAI2196757.1"/>
    </source>
</evidence>